<organism evidence="1 2">
    <name type="scientific">Sphingomonas jeddahensis</name>
    <dbReference type="NCBI Taxonomy" id="1915074"/>
    <lineage>
        <taxon>Bacteria</taxon>
        <taxon>Pseudomonadati</taxon>
        <taxon>Pseudomonadota</taxon>
        <taxon>Alphaproteobacteria</taxon>
        <taxon>Sphingomonadales</taxon>
        <taxon>Sphingomonadaceae</taxon>
        <taxon>Sphingomonas</taxon>
    </lineage>
</organism>
<gene>
    <name evidence="1" type="ORF">SPHI_01700</name>
</gene>
<proteinExistence type="predicted"/>
<dbReference type="Gene3D" id="1.20.1260.10">
    <property type="match status" value="1"/>
</dbReference>
<comment type="caution">
    <text evidence="1">The sequence shown here is derived from an EMBL/GenBank/DDBJ whole genome shotgun (WGS) entry which is preliminary data.</text>
</comment>
<dbReference type="SUPFAM" id="SSF47240">
    <property type="entry name" value="Ferritin-like"/>
    <property type="match status" value="1"/>
</dbReference>
<evidence type="ECO:0000313" key="2">
    <source>
        <dbReference type="Proteomes" id="UP000188729"/>
    </source>
</evidence>
<evidence type="ECO:0000313" key="1">
    <source>
        <dbReference type="EMBL" id="ONF97540.1"/>
    </source>
</evidence>
<protein>
    <submittedName>
        <fullName evidence="1">Uncharacterized protein</fullName>
    </submittedName>
</protein>
<accession>A0A1V2EY59</accession>
<dbReference type="EMBL" id="MPSB01000001">
    <property type="protein sequence ID" value="ONF97540.1"/>
    <property type="molecule type" value="Genomic_DNA"/>
</dbReference>
<dbReference type="RefSeq" id="WP_076742996.1">
    <property type="nucleotide sequence ID" value="NZ_MPSB01000001.1"/>
</dbReference>
<dbReference type="InterPro" id="IPR012347">
    <property type="entry name" value="Ferritin-like"/>
</dbReference>
<keyword evidence="2" id="KW-1185">Reference proteome</keyword>
<dbReference type="InterPro" id="IPR010287">
    <property type="entry name" value="DUF892_YciF-like"/>
</dbReference>
<sequence length="159" mass="16834">MSLTASRAALLHVALQDLRAGKQLLIDRLMPLADAASDPGLQEVIERDRANARRHAARLDDMADLAGAPHNLWMSGILDDAERDADSHMRGPILDTALIGALRKAKAAELVSIETAMALAGSESPTMLPGLSANHAEDRAVETRLARLLGTIGGHIPVA</sequence>
<name>A0A1V2EY59_9SPHN</name>
<dbReference type="Pfam" id="PF05974">
    <property type="entry name" value="DUF892"/>
    <property type="match status" value="1"/>
</dbReference>
<dbReference type="Proteomes" id="UP000188729">
    <property type="component" value="Unassembled WGS sequence"/>
</dbReference>
<dbReference type="AlphaFoldDB" id="A0A1V2EY59"/>
<dbReference type="InterPro" id="IPR009078">
    <property type="entry name" value="Ferritin-like_SF"/>
</dbReference>
<dbReference type="OrthoDB" id="7563896at2"/>
<reference evidence="1 2" key="1">
    <citation type="submission" date="2016-11" db="EMBL/GenBank/DDBJ databases">
        <title>Genome sequence of Sphingomonas jeddahensis G39.</title>
        <authorList>
            <person name="Poehlein A."/>
            <person name="Wuebbeler J.H."/>
            <person name="Steinbuechel A."/>
            <person name="Daniel R."/>
        </authorList>
    </citation>
    <scope>NUCLEOTIDE SEQUENCE [LARGE SCALE GENOMIC DNA]</scope>
    <source>
        <strain evidence="1 2">G39</strain>
    </source>
</reference>
<dbReference type="STRING" id="1915074.SPHI_01700"/>